<sequence>MKNNHWKDIHTLLVQRDQLFMPFLSSGEENREGFEFSDLHQDSQHNGWTLPGSSSQEPGIEDLVQVRASIRDELDRLRIALETDLNERDVYYILFPLVAHIDEQVQFRFLNPAQSNGWPPLQRELFDTDSAGELFYETLDDLLIKPQTLPLILEVYYYCLNEGFGGRLANNPSKRQEYMERLRNRIPTPSQQDETVPFPVEEVQSSSMLSTISPFWFYCSAAVATGLVYAGLKLLGHYWTPF</sequence>
<evidence type="ECO:0000313" key="4">
    <source>
        <dbReference type="Proteomes" id="UP000005496"/>
    </source>
</evidence>
<dbReference type="Pfam" id="PF09850">
    <property type="entry name" value="DotU"/>
    <property type="match status" value="1"/>
</dbReference>
<dbReference type="PANTHER" id="PTHR38033">
    <property type="entry name" value="MEMBRANE PROTEIN-RELATED"/>
    <property type="match status" value="1"/>
</dbReference>
<keyword evidence="1" id="KW-0812">Transmembrane</keyword>
<feature type="transmembrane region" description="Helical" evidence="1">
    <location>
        <begin position="215"/>
        <end position="235"/>
    </location>
</feature>
<dbReference type="Gene3D" id="1.25.40.590">
    <property type="entry name" value="Type IV / VI secretion system, DotU"/>
    <property type="match status" value="1"/>
</dbReference>
<evidence type="ECO:0000256" key="1">
    <source>
        <dbReference type="SAM" id="Phobius"/>
    </source>
</evidence>
<dbReference type="eggNOG" id="COG3455">
    <property type="taxonomic scope" value="Bacteria"/>
</dbReference>
<name>D6SPP7_9BACT</name>
<reference evidence="3" key="1">
    <citation type="submission" date="2010-05" db="EMBL/GenBank/DDBJ databases">
        <title>The draft genome of Desulfonatronospira thiodismutans ASO3-1.</title>
        <authorList>
            <consortium name="US DOE Joint Genome Institute (JGI-PGF)"/>
            <person name="Lucas S."/>
            <person name="Copeland A."/>
            <person name="Lapidus A."/>
            <person name="Cheng J.-F."/>
            <person name="Bruce D."/>
            <person name="Goodwin L."/>
            <person name="Pitluck S."/>
            <person name="Chertkov O."/>
            <person name="Brettin T."/>
            <person name="Detter J.C."/>
            <person name="Han C."/>
            <person name="Land M.L."/>
            <person name="Hauser L."/>
            <person name="Kyrpides N."/>
            <person name="Mikhailova N."/>
            <person name="Muyzer G."/>
            <person name="Woyke T."/>
        </authorList>
    </citation>
    <scope>NUCLEOTIDE SEQUENCE [LARGE SCALE GENOMIC DNA]</scope>
    <source>
        <strain evidence="3">ASO3-1</strain>
    </source>
</reference>
<gene>
    <name evidence="3" type="ORF">Dthio_PD2096</name>
</gene>
<keyword evidence="4" id="KW-1185">Reference proteome</keyword>
<protein>
    <submittedName>
        <fullName evidence="3">Type IV / VI secretion system, DotU</fullName>
    </submittedName>
</protein>
<feature type="domain" description="Type IV / VI secretion system DotU" evidence="2">
    <location>
        <begin position="60"/>
        <end position="234"/>
    </location>
</feature>
<keyword evidence="1" id="KW-1133">Transmembrane helix</keyword>
<keyword evidence="1" id="KW-0472">Membrane</keyword>
<dbReference type="Proteomes" id="UP000005496">
    <property type="component" value="Unassembled WGS sequence"/>
</dbReference>
<dbReference type="RefSeq" id="WP_008870041.1">
    <property type="nucleotide sequence ID" value="NZ_ACJN02000002.1"/>
</dbReference>
<dbReference type="OrthoDB" id="345640at2"/>
<evidence type="ECO:0000259" key="2">
    <source>
        <dbReference type="Pfam" id="PF09850"/>
    </source>
</evidence>
<organism evidence="3 4">
    <name type="scientific">Desulfonatronospira thiodismutans ASO3-1</name>
    <dbReference type="NCBI Taxonomy" id="555779"/>
    <lineage>
        <taxon>Bacteria</taxon>
        <taxon>Pseudomonadati</taxon>
        <taxon>Thermodesulfobacteriota</taxon>
        <taxon>Desulfovibrionia</taxon>
        <taxon>Desulfovibrionales</taxon>
        <taxon>Desulfonatronovibrionaceae</taxon>
        <taxon>Desulfonatronospira</taxon>
    </lineage>
</organism>
<dbReference type="AlphaFoldDB" id="D6SPP7"/>
<proteinExistence type="predicted"/>
<dbReference type="EMBL" id="ACJN02000002">
    <property type="protein sequence ID" value="EFI34723.1"/>
    <property type="molecule type" value="Genomic_DNA"/>
</dbReference>
<accession>D6SPP7</accession>
<comment type="caution">
    <text evidence="3">The sequence shown here is derived from an EMBL/GenBank/DDBJ whole genome shotgun (WGS) entry which is preliminary data.</text>
</comment>
<evidence type="ECO:0000313" key="3">
    <source>
        <dbReference type="EMBL" id="EFI34723.1"/>
    </source>
</evidence>
<dbReference type="InterPro" id="IPR017732">
    <property type="entry name" value="T4/T6SS_DotU"/>
</dbReference>
<dbReference type="PANTHER" id="PTHR38033:SF1">
    <property type="entry name" value="DOTU FAMILY TYPE IV_VI SECRETION SYSTEM PROTEIN"/>
    <property type="match status" value="1"/>
</dbReference>
<dbReference type="InterPro" id="IPR038522">
    <property type="entry name" value="T4/T6SS_DotU_sf"/>
</dbReference>